<organism evidence="1 2">
    <name type="scientific">Sphingorhabdus lutea</name>
    <dbReference type="NCBI Taxonomy" id="1913578"/>
    <lineage>
        <taxon>Bacteria</taxon>
        <taxon>Pseudomonadati</taxon>
        <taxon>Pseudomonadota</taxon>
        <taxon>Alphaproteobacteria</taxon>
        <taxon>Sphingomonadales</taxon>
        <taxon>Sphingomonadaceae</taxon>
        <taxon>Sphingorhabdus</taxon>
    </lineage>
</organism>
<accession>A0A1L3JC72</accession>
<dbReference type="EMBL" id="CP018154">
    <property type="protein sequence ID" value="APG62731.1"/>
    <property type="molecule type" value="Genomic_DNA"/>
</dbReference>
<dbReference type="OrthoDB" id="9814909at2"/>
<evidence type="ECO:0000313" key="1">
    <source>
        <dbReference type="EMBL" id="APG62731.1"/>
    </source>
</evidence>
<reference evidence="1 2" key="1">
    <citation type="submission" date="2016-11" db="EMBL/GenBank/DDBJ databases">
        <title>Sphingorhabdus sp. LPB0140, isolated from marine environment.</title>
        <authorList>
            <person name="Kim E."/>
            <person name="Yi H."/>
        </authorList>
    </citation>
    <scope>NUCLEOTIDE SEQUENCE [LARGE SCALE GENOMIC DNA]</scope>
    <source>
        <strain evidence="1 2">LPB0140</strain>
    </source>
</reference>
<evidence type="ECO:0000313" key="2">
    <source>
        <dbReference type="Proteomes" id="UP000242561"/>
    </source>
</evidence>
<protein>
    <recommendedName>
        <fullName evidence="3">Phytoene synthase</fullName>
    </recommendedName>
</protein>
<dbReference type="RefSeq" id="WP_072559380.1">
    <property type="nucleotide sequence ID" value="NZ_CP018154.1"/>
</dbReference>
<dbReference type="KEGG" id="sphl:LPB140_07945"/>
<dbReference type="AlphaFoldDB" id="A0A1L3JC72"/>
<keyword evidence="2" id="KW-1185">Reference proteome</keyword>
<dbReference type="Proteomes" id="UP000242561">
    <property type="component" value="Chromosome"/>
</dbReference>
<gene>
    <name evidence="1" type="ORF">LPB140_07945</name>
</gene>
<proteinExistence type="predicted"/>
<dbReference type="STRING" id="1913578.LPB140_07945"/>
<sequence length="226" mass="26018">MFDKIDPDGQNLGALHRMALRFGDRNLQDNLAILYCFDMKMMHIAAQSSEMMIGQIKLAWWRDKLSADFESWPKGEPLLNIISEFTENGEGLIKACSQLVDMWEEYMIYAEQGDVEIDVMAAMRSKIYANFYKNCGHILPENIQISLLNWSKSLFASRFKAQDVHDTANKAYYPPRGPNSPSAYRNIAMLMEADFMEHKLSAESPMSILSKIGLYLRFLRKGYFGR</sequence>
<evidence type="ECO:0008006" key="3">
    <source>
        <dbReference type="Google" id="ProtNLM"/>
    </source>
</evidence>
<name>A0A1L3JC72_9SPHN</name>